<accession>A0A0C3CQ87</accession>
<dbReference type="GO" id="GO:0061651">
    <property type="term" value="F:Atg12 conjugating enzyme activity"/>
    <property type="evidence" value="ECO:0007669"/>
    <property type="project" value="TreeGrafter"/>
</dbReference>
<protein>
    <recommendedName>
        <fullName evidence="2">Ubiquitin-like-conjugating enzyme ATG10</fullName>
    </recommendedName>
    <alternativeName>
        <fullName evidence="7">Autophagy-related protein 10</fullName>
    </alternativeName>
</protein>
<reference evidence="9" key="2">
    <citation type="submission" date="2015-01" db="EMBL/GenBank/DDBJ databases">
        <title>Evolutionary Origins and Diversification of the Mycorrhizal Mutualists.</title>
        <authorList>
            <consortium name="DOE Joint Genome Institute"/>
            <consortium name="Mycorrhizal Genomics Consortium"/>
            <person name="Kohler A."/>
            <person name="Kuo A."/>
            <person name="Nagy L.G."/>
            <person name="Floudas D."/>
            <person name="Copeland A."/>
            <person name="Barry K.W."/>
            <person name="Cichocki N."/>
            <person name="Veneault-Fourrey C."/>
            <person name="LaButti K."/>
            <person name="Lindquist E.A."/>
            <person name="Lipzen A."/>
            <person name="Lundell T."/>
            <person name="Morin E."/>
            <person name="Murat C."/>
            <person name="Riley R."/>
            <person name="Ohm R."/>
            <person name="Sun H."/>
            <person name="Tunlid A."/>
            <person name="Henrissat B."/>
            <person name="Grigoriev I.V."/>
            <person name="Hibbett D.S."/>
            <person name="Martin F."/>
        </authorList>
    </citation>
    <scope>NUCLEOTIDE SEQUENCE [LARGE SCALE GENOMIC DNA]</scope>
    <source>
        <strain evidence="9">h7</strain>
    </source>
</reference>
<keyword evidence="4" id="KW-0833">Ubl conjugation pathway</keyword>
<dbReference type="EMBL" id="KN831771">
    <property type="protein sequence ID" value="KIM46264.1"/>
    <property type="molecule type" value="Genomic_DNA"/>
</dbReference>
<evidence type="ECO:0000256" key="6">
    <source>
        <dbReference type="ARBA" id="ARBA00023006"/>
    </source>
</evidence>
<evidence type="ECO:0000256" key="5">
    <source>
        <dbReference type="ARBA" id="ARBA00022927"/>
    </source>
</evidence>
<gene>
    <name evidence="8" type="ORF">M413DRAFT_426701</name>
</gene>
<dbReference type="GO" id="GO:0000422">
    <property type="term" value="P:autophagy of mitochondrion"/>
    <property type="evidence" value="ECO:0007669"/>
    <property type="project" value="TreeGrafter"/>
</dbReference>
<keyword evidence="9" id="KW-1185">Reference proteome</keyword>
<evidence type="ECO:0000313" key="8">
    <source>
        <dbReference type="EMBL" id="KIM46264.1"/>
    </source>
</evidence>
<dbReference type="PANTHER" id="PTHR14957">
    <property type="entry name" value="UBIQUITIN-LIKE-CONJUGATING ENZYME ATG10"/>
    <property type="match status" value="1"/>
</dbReference>
<dbReference type="GO" id="GO:0000045">
    <property type="term" value="P:autophagosome assembly"/>
    <property type="evidence" value="ECO:0007669"/>
    <property type="project" value="TreeGrafter"/>
</dbReference>
<dbReference type="GO" id="GO:0005829">
    <property type="term" value="C:cytosol"/>
    <property type="evidence" value="ECO:0007669"/>
    <property type="project" value="TreeGrafter"/>
</dbReference>
<comment type="similarity">
    <text evidence="1">Belongs to the ATG10 family.</text>
</comment>
<dbReference type="Pfam" id="PF03987">
    <property type="entry name" value="Autophagy_act_C"/>
    <property type="match status" value="1"/>
</dbReference>
<dbReference type="GO" id="GO:0015031">
    <property type="term" value="P:protein transport"/>
    <property type="evidence" value="ECO:0007669"/>
    <property type="project" value="UniProtKB-KW"/>
</dbReference>
<dbReference type="GO" id="GO:0032446">
    <property type="term" value="P:protein modification by small protein conjugation"/>
    <property type="evidence" value="ECO:0007669"/>
    <property type="project" value="TreeGrafter"/>
</dbReference>
<evidence type="ECO:0000256" key="1">
    <source>
        <dbReference type="ARBA" id="ARBA00005696"/>
    </source>
</evidence>
<dbReference type="AlphaFoldDB" id="A0A0C3CQ87"/>
<dbReference type="Gene3D" id="3.30.1460.50">
    <property type="match status" value="1"/>
</dbReference>
<reference evidence="8 9" key="1">
    <citation type="submission" date="2014-04" db="EMBL/GenBank/DDBJ databases">
        <authorList>
            <consortium name="DOE Joint Genome Institute"/>
            <person name="Kuo A."/>
            <person name="Gay G."/>
            <person name="Dore J."/>
            <person name="Kohler A."/>
            <person name="Nagy L.G."/>
            <person name="Floudas D."/>
            <person name="Copeland A."/>
            <person name="Barry K.W."/>
            <person name="Cichocki N."/>
            <person name="Veneault-Fourrey C."/>
            <person name="LaButti K."/>
            <person name="Lindquist E.A."/>
            <person name="Lipzen A."/>
            <person name="Lundell T."/>
            <person name="Morin E."/>
            <person name="Murat C."/>
            <person name="Sun H."/>
            <person name="Tunlid A."/>
            <person name="Henrissat B."/>
            <person name="Grigoriev I.V."/>
            <person name="Hibbett D.S."/>
            <person name="Martin F."/>
            <person name="Nordberg H.P."/>
            <person name="Cantor M.N."/>
            <person name="Hua S.X."/>
        </authorList>
    </citation>
    <scope>NUCLEOTIDE SEQUENCE [LARGE SCALE GENOMIC DNA]</scope>
    <source>
        <strain evidence="9">h7</strain>
    </source>
</reference>
<keyword evidence="5" id="KW-0653">Protein transport</keyword>
<keyword evidence="5" id="KW-0813">Transport</keyword>
<evidence type="ECO:0000256" key="4">
    <source>
        <dbReference type="ARBA" id="ARBA00022786"/>
    </source>
</evidence>
<evidence type="ECO:0000256" key="3">
    <source>
        <dbReference type="ARBA" id="ARBA00022679"/>
    </source>
</evidence>
<dbReference type="HOGENOM" id="CLU_072332_2_0_1"/>
<name>A0A0C3CQ87_HEBCY</name>
<dbReference type="OrthoDB" id="4089664at2759"/>
<keyword evidence="3" id="KW-0808">Transferase</keyword>
<evidence type="ECO:0000256" key="2">
    <source>
        <dbReference type="ARBA" id="ARBA00021099"/>
    </source>
</evidence>
<dbReference type="PANTHER" id="PTHR14957:SF1">
    <property type="entry name" value="UBIQUITIN-LIKE-CONJUGATING ENZYME ATG10"/>
    <property type="match status" value="1"/>
</dbReference>
<proteinExistence type="inferred from homology"/>
<dbReference type="InterPro" id="IPR007135">
    <property type="entry name" value="Atg3/Atg10"/>
</dbReference>
<evidence type="ECO:0000313" key="9">
    <source>
        <dbReference type="Proteomes" id="UP000053424"/>
    </source>
</evidence>
<organism evidence="8 9">
    <name type="scientific">Hebeloma cylindrosporum</name>
    <dbReference type="NCBI Taxonomy" id="76867"/>
    <lineage>
        <taxon>Eukaryota</taxon>
        <taxon>Fungi</taxon>
        <taxon>Dikarya</taxon>
        <taxon>Basidiomycota</taxon>
        <taxon>Agaricomycotina</taxon>
        <taxon>Agaricomycetes</taxon>
        <taxon>Agaricomycetidae</taxon>
        <taxon>Agaricales</taxon>
        <taxon>Agaricineae</taxon>
        <taxon>Hymenogastraceae</taxon>
        <taxon>Hebeloma</taxon>
    </lineage>
</organism>
<evidence type="ECO:0000256" key="7">
    <source>
        <dbReference type="ARBA" id="ARBA00029833"/>
    </source>
</evidence>
<dbReference type="Proteomes" id="UP000053424">
    <property type="component" value="Unassembled WGS sequence"/>
</dbReference>
<sequence length="198" mass="22606">MLSRSEFELACEAFAHRHSCWSWVPAQRPGYGYLTRSTAHFTSLSSLEEDQFLFDQPEEEDNATADAQPSRQPLSVQEYIVYSASFNVPAFYFTMHNTNGSPLSLDDILQTSIFKLERPSGSETTSFALTLPSASFPLLSQGDHPTLGTPCWYFHPCETDRAVSEFMMEVEQTEWSREMRLVRWLELWLMVVGSVLNV</sequence>
<keyword evidence="6" id="KW-0072">Autophagy</keyword>
<dbReference type="STRING" id="686832.A0A0C3CQ87"/>